<dbReference type="Proteomes" id="UP000695562">
    <property type="component" value="Unassembled WGS sequence"/>
</dbReference>
<dbReference type="InterPro" id="IPR040310">
    <property type="entry name" value="DDB_G0292248"/>
</dbReference>
<dbReference type="OrthoDB" id="19902at2759"/>
<proteinExistence type="predicted"/>
<dbReference type="PROSITE" id="PS51257">
    <property type="entry name" value="PROKAR_LIPOPROTEIN"/>
    <property type="match status" value="1"/>
</dbReference>
<protein>
    <submittedName>
        <fullName evidence="2">Uncharacterized protein</fullName>
    </submittedName>
</protein>
<feature type="signal peptide" evidence="1">
    <location>
        <begin position="1"/>
        <end position="18"/>
    </location>
</feature>
<dbReference type="PANTHER" id="PTHR31648">
    <property type="entry name" value="TRANSMEMBRANE PROTEIN-RELATED"/>
    <property type="match status" value="1"/>
</dbReference>
<keyword evidence="3" id="KW-1185">Reference proteome</keyword>
<name>A0A8J4V4W2_9MYCE</name>
<comment type="caution">
    <text evidence="2">The sequence shown here is derived from an EMBL/GenBank/DDBJ whole genome shotgun (WGS) entry which is preliminary data.</text>
</comment>
<evidence type="ECO:0000313" key="3">
    <source>
        <dbReference type="Proteomes" id="UP000695562"/>
    </source>
</evidence>
<evidence type="ECO:0000313" key="2">
    <source>
        <dbReference type="EMBL" id="KAF2071219.1"/>
    </source>
</evidence>
<dbReference type="Pfam" id="PF25544">
    <property type="entry name" value="Ependymin_amoebozoa"/>
    <property type="match status" value="1"/>
</dbReference>
<keyword evidence="1" id="KW-0732">Signal</keyword>
<dbReference type="AlphaFoldDB" id="A0A8J4V4W2"/>
<organism evidence="2 3">
    <name type="scientific">Polysphondylium violaceum</name>
    <dbReference type="NCBI Taxonomy" id="133409"/>
    <lineage>
        <taxon>Eukaryota</taxon>
        <taxon>Amoebozoa</taxon>
        <taxon>Evosea</taxon>
        <taxon>Eumycetozoa</taxon>
        <taxon>Dictyostelia</taxon>
        <taxon>Dictyosteliales</taxon>
        <taxon>Dictyosteliaceae</taxon>
        <taxon>Polysphondylium</taxon>
    </lineage>
</organism>
<accession>A0A8J4V4W2</accession>
<evidence type="ECO:0000256" key="1">
    <source>
        <dbReference type="SAM" id="SignalP"/>
    </source>
</evidence>
<gene>
    <name evidence="2" type="ORF">CYY_007453</name>
</gene>
<reference evidence="2" key="1">
    <citation type="submission" date="2020-01" db="EMBL/GenBank/DDBJ databases">
        <title>Development of genomics and gene disruption for Polysphondylium violaceum indicates a role for the polyketide synthase stlB in stalk morphogenesis.</title>
        <authorList>
            <person name="Narita B."/>
            <person name="Kawabe Y."/>
            <person name="Kin K."/>
            <person name="Saito T."/>
            <person name="Gibbs R."/>
            <person name="Kuspa A."/>
            <person name="Muzny D."/>
            <person name="Queller D."/>
            <person name="Richards S."/>
            <person name="Strassman J."/>
            <person name="Sucgang R."/>
            <person name="Worley K."/>
            <person name="Schaap P."/>
        </authorList>
    </citation>
    <scope>NUCLEOTIDE SEQUENCE</scope>
    <source>
        <strain evidence="2">QSvi11</strain>
    </source>
</reference>
<feature type="chain" id="PRO_5035317822" evidence="1">
    <location>
        <begin position="19"/>
        <end position="220"/>
    </location>
</feature>
<sequence length="220" mass="23730">MKFLSLAFLMIMIALASAGCANPSGFHATFTANSFNMADAGSSYETGQVNIDFVGQRASSVFEFYAQDGKIYSGLTWAFGTNQTAYFMDTNGNCQESPSNVAFPTGWPAVIKDDGSYTIGVYPVEMLEVESEVTSVNQTVFFDTDNCALVSSYLTNADESNPGFSTINYFNVGLPSEAAFQLPQACINAVGSSKSIFKFNHRHVQSASKALQHTLNALSK</sequence>
<dbReference type="EMBL" id="AJWJ01000399">
    <property type="protein sequence ID" value="KAF2071219.1"/>
    <property type="molecule type" value="Genomic_DNA"/>
</dbReference>